<gene>
    <name evidence="4" type="ORF">GCM10009115_19170</name>
</gene>
<dbReference type="Gene3D" id="3.10.350.10">
    <property type="entry name" value="LysM domain"/>
    <property type="match status" value="1"/>
</dbReference>
<evidence type="ECO:0000256" key="1">
    <source>
        <dbReference type="SAM" id="MobiDB-lite"/>
    </source>
</evidence>
<evidence type="ECO:0000259" key="3">
    <source>
        <dbReference type="PROSITE" id="PS51782"/>
    </source>
</evidence>
<dbReference type="PROSITE" id="PS51782">
    <property type="entry name" value="LYSM"/>
    <property type="match status" value="1"/>
</dbReference>
<proteinExistence type="predicted"/>
<evidence type="ECO:0000313" key="4">
    <source>
        <dbReference type="EMBL" id="GAA0864479.1"/>
    </source>
</evidence>
<sequence length="748" mass="75690">MTGNNGTADLSYTASIADRAGVRPATSATTAGLFHNGTKTGAAAYADFGLSYDPYNSGYQGAAGGTYTVRTGDTLASIAQALWGDANLWYKLAAANGMSGNAALIEGQTLTLPTGVTRSSHSASTFKPYDPTDALGDLSPTTPKPPKKPKCGVFGQILVAAIAIGVALIATAGAASALSSEAFSTVLGAMTGGAAVTGVSAGAWIAGGVVGGAVGSMASQGFAVATGIQEKFSWKGVGLAAIAGGVGGAIGGGGLFGETGLFGSGTAATAARAAVGSAVTQGIGVATGLQSKFDFAGVAAAGIGAGVGLEVGKRIGGAGVGTFAASIAASAIANAATRSAIEGNSFGDNLLAAIPDTIAQIAMRGLGTAVDGVSSDSNGGSGGGGGIAEDRYAGGKMARLKADARAKPAFVGLLPANGLSQSASYAGSSFRISSVSDAMRFALGAVTGSGEGIRTGVPTIGDIIVTGRTLMSAQALVALNMELVQLYGRQEARLAPPYRARYGITNPAPLRQASVVSEPSRWDRFTDGVYQKIKGVALPSMIPTSVDDLAFQAKSPIGYSIVQHNKAKEWYGNLGSWFGPQMMALQVGRPPRLMLSSMAAGTRAAEGTPSIEAAYQARYASAYERGVVHVDARLASGDIVAPVGQPPHLFRANQIDDFARQDLKAFALQQGHGADMVRINQRLYIEGSSGKYRIPDLYFPQSGTILDGTLGFKNARRPQIVDFRAANGNAPIGIVRPEVYGGSYWIAK</sequence>
<feature type="region of interest" description="Disordered" evidence="1">
    <location>
        <begin position="116"/>
        <end position="147"/>
    </location>
</feature>
<feature type="compositionally biased region" description="Polar residues" evidence="1">
    <location>
        <begin position="116"/>
        <end position="125"/>
    </location>
</feature>
<dbReference type="Pfam" id="PF01476">
    <property type="entry name" value="LysM"/>
    <property type="match status" value="1"/>
</dbReference>
<keyword evidence="2" id="KW-0812">Transmembrane</keyword>
<keyword evidence="2" id="KW-1133">Transmembrane helix</keyword>
<dbReference type="CDD" id="cd00118">
    <property type="entry name" value="LysM"/>
    <property type="match status" value="1"/>
</dbReference>
<keyword evidence="2" id="KW-0472">Membrane</keyword>
<dbReference type="InterPro" id="IPR018392">
    <property type="entry name" value="LysM"/>
</dbReference>
<reference evidence="4 5" key="1">
    <citation type="journal article" date="2019" name="Int. J. Syst. Evol. Microbiol.">
        <title>The Global Catalogue of Microorganisms (GCM) 10K type strain sequencing project: providing services to taxonomists for standard genome sequencing and annotation.</title>
        <authorList>
            <consortium name="The Broad Institute Genomics Platform"/>
            <consortium name="The Broad Institute Genome Sequencing Center for Infectious Disease"/>
            <person name="Wu L."/>
            <person name="Ma J."/>
        </authorList>
    </citation>
    <scope>NUCLEOTIDE SEQUENCE [LARGE SCALE GENOMIC DNA]</scope>
    <source>
        <strain evidence="4 5">JCM 15910</strain>
    </source>
</reference>
<dbReference type="InterPro" id="IPR036779">
    <property type="entry name" value="LysM_dom_sf"/>
</dbReference>
<accession>A0ABN1M5E1</accession>
<evidence type="ECO:0000313" key="5">
    <source>
        <dbReference type="Proteomes" id="UP001500738"/>
    </source>
</evidence>
<dbReference type="SMART" id="SM00257">
    <property type="entry name" value="LysM"/>
    <property type="match status" value="1"/>
</dbReference>
<protein>
    <recommendedName>
        <fullName evidence="3">LysM domain-containing protein</fullName>
    </recommendedName>
</protein>
<comment type="caution">
    <text evidence="4">The sequence shown here is derived from an EMBL/GenBank/DDBJ whole genome shotgun (WGS) entry which is preliminary data.</text>
</comment>
<dbReference type="Proteomes" id="UP001500738">
    <property type="component" value="Unassembled WGS sequence"/>
</dbReference>
<feature type="transmembrane region" description="Helical" evidence="2">
    <location>
        <begin position="153"/>
        <end position="175"/>
    </location>
</feature>
<organism evidence="4 5">
    <name type="scientific">Sphingopyxis soli</name>
    <dbReference type="NCBI Taxonomy" id="592051"/>
    <lineage>
        <taxon>Bacteria</taxon>
        <taxon>Pseudomonadati</taxon>
        <taxon>Pseudomonadota</taxon>
        <taxon>Alphaproteobacteria</taxon>
        <taxon>Sphingomonadales</taxon>
        <taxon>Sphingomonadaceae</taxon>
        <taxon>Sphingopyxis</taxon>
    </lineage>
</organism>
<dbReference type="SUPFAM" id="SSF54106">
    <property type="entry name" value="LysM domain"/>
    <property type="match status" value="1"/>
</dbReference>
<evidence type="ECO:0000256" key="2">
    <source>
        <dbReference type="SAM" id="Phobius"/>
    </source>
</evidence>
<dbReference type="EMBL" id="BAAAFE010000007">
    <property type="protein sequence ID" value="GAA0864479.1"/>
    <property type="molecule type" value="Genomic_DNA"/>
</dbReference>
<keyword evidence="5" id="KW-1185">Reference proteome</keyword>
<name>A0ABN1M5E1_9SPHN</name>
<feature type="domain" description="LysM" evidence="3">
    <location>
        <begin position="65"/>
        <end position="112"/>
    </location>
</feature>
<dbReference type="RefSeq" id="WP_215354524.1">
    <property type="nucleotide sequence ID" value="NZ_BAAAFE010000007.1"/>
</dbReference>